<feature type="region of interest" description="Disordered" evidence="1">
    <location>
        <begin position="1"/>
        <end position="31"/>
    </location>
</feature>
<dbReference type="AlphaFoldDB" id="A0ABD5ZPG8"/>
<gene>
    <name evidence="2" type="ORF">ACFQJ4_07995</name>
</gene>
<dbReference type="RefSeq" id="WP_276233383.1">
    <property type="nucleotide sequence ID" value="NZ_CP119802.1"/>
</dbReference>
<organism evidence="2 3">
    <name type="scientific">Halosegnis marinus</name>
    <dbReference type="NCBI Taxonomy" id="3034023"/>
    <lineage>
        <taxon>Archaea</taxon>
        <taxon>Methanobacteriati</taxon>
        <taxon>Methanobacteriota</taxon>
        <taxon>Stenosarchaea group</taxon>
        <taxon>Halobacteria</taxon>
        <taxon>Halobacteriales</taxon>
        <taxon>Natronomonadaceae</taxon>
        <taxon>Halosegnis</taxon>
    </lineage>
</organism>
<accession>A0ABD5ZPG8</accession>
<dbReference type="Pfam" id="PF26029">
    <property type="entry name" value="DUF8007"/>
    <property type="match status" value="1"/>
</dbReference>
<evidence type="ECO:0000256" key="1">
    <source>
        <dbReference type="SAM" id="MobiDB-lite"/>
    </source>
</evidence>
<comment type="caution">
    <text evidence="2">The sequence shown here is derived from an EMBL/GenBank/DDBJ whole genome shotgun (WGS) entry which is preliminary data.</text>
</comment>
<name>A0ABD5ZPG8_9EURY</name>
<evidence type="ECO:0000313" key="3">
    <source>
        <dbReference type="Proteomes" id="UP001596398"/>
    </source>
</evidence>
<sequence>MGGKKAESCGRCAMSTTSELMEESPDPYEGDRIELDESEARAVSPAAWLEGVKDRLDSWATGLTYGRR</sequence>
<dbReference type="InterPro" id="IPR058320">
    <property type="entry name" value="DUF8007"/>
</dbReference>
<proteinExistence type="predicted"/>
<keyword evidence="3" id="KW-1185">Reference proteome</keyword>
<dbReference type="EMBL" id="JBHTAP010000001">
    <property type="protein sequence ID" value="MFC7235252.1"/>
    <property type="molecule type" value="Genomic_DNA"/>
</dbReference>
<dbReference type="GeneID" id="79266942"/>
<protein>
    <submittedName>
        <fullName evidence="2">Uncharacterized protein</fullName>
    </submittedName>
</protein>
<dbReference type="Proteomes" id="UP001596398">
    <property type="component" value="Unassembled WGS sequence"/>
</dbReference>
<reference evidence="2 3" key="1">
    <citation type="journal article" date="2019" name="Int. J. Syst. Evol. Microbiol.">
        <title>The Global Catalogue of Microorganisms (GCM) 10K type strain sequencing project: providing services to taxonomists for standard genome sequencing and annotation.</title>
        <authorList>
            <consortium name="The Broad Institute Genomics Platform"/>
            <consortium name="The Broad Institute Genome Sequencing Center for Infectious Disease"/>
            <person name="Wu L."/>
            <person name="Ma J."/>
        </authorList>
    </citation>
    <scope>NUCLEOTIDE SEQUENCE [LARGE SCALE GENOMIC DNA]</scope>
    <source>
        <strain evidence="2 3">DT85</strain>
    </source>
</reference>
<evidence type="ECO:0000313" key="2">
    <source>
        <dbReference type="EMBL" id="MFC7235252.1"/>
    </source>
</evidence>